<dbReference type="Proteomes" id="UP001597534">
    <property type="component" value="Unassembled WGS sequence"/>
</dbReference>
<keyword evidence="4" id="KW-1185">Reference proteome</keyword>
<evidence type="ECO:0000313" key="3">
    <source>
        <dbReference type="EMBL" id="MFD2890787.1"/>
    </source>
</evidence>
<dbReference type="InterPro" id="IPR026444">
    <property type="entry name" value="Secre_tail"/>
</dbReference>
<proteinExistence type="predicted"/>
<comment type="caution">
    <text evidence="3">The sequence shown here is derived from an EMBL/GenBank/DDBJ whole genome shotgun (WGS) entry which is preliminary data.</text>
</comment>
<evidence type="ECO:0000313" key="4">
    <source>
        <dbReference type="Proteomes" id="UP001597534"/>
    </source>
</evidence>
<gene>
    <name evidence="3" type="ORF">ACFS5J_02035</name>
</gene>
<name>A0ABW5YJ47_9FLAO</name>
<protein>
    <submittedName>
        <fullName evidence="3">T9SS type A sorting domain-containing protein</fullName>
    </submittedName>
</protein>
<dbReference type="RefSeq" id="WP_379810288.1">
    <property type="nucleotide sequence ID" value="NZ_JBHUPC010000010.1"/>
</dbReference>
<evidence type="ECO:0000256" key="1">
    <source>
        <dbReference type="ARBA" id="ARBA00022729"/>
    </source>
</evidence>
<keyword evidence="1" id="KW-0732">Signal</keyword>
<organism evidence="3 4">
    <name type="scientific">Flavobacterium chuncheonense</name>
    <dbReference type="NCBI Taxonomy" id="2026653"/>
    <lineage>
        <taxon>Bacteria</taxon>
        <taxon>Pseudomonadati</taxon>
        <taxon>Bacteroidota</taxon>
        <taxon>Flavobacteriia</taxon>
        <taxon>Flavobacteriales</taxon>
        <taxon>Flavobacteriaceae</taxon>
        <taxon>Flavobacterium</taxon>
    </lineage>
</organism>
<feature type="domain" description="Secretion system C-terminal sorting" evidence="2">
    <location>
        <begin position="217"/>
        <end position="285"/>
    </location>
</feature>
<reference evidence="4" key="1">
    <citation type="journal article" date="2019" name="Int. J. Syst. Evol. Microbiol.">
        <title>The Global Catalogue of Microorganisms (GCM) 10K type strain sequencing project: providing services to taxonomists for standard genome sequencing and annotation.</title>
        <authorList>
            <consortium name="The Broad Institute Genomics Platform"/>
            <consortium name="The Broad Institute Genome Sequencing Center for Infectious Disease"/>
            <person name="Wu L."/>
            <person name="Ma J."/>
        </authorList>
    </citation>
    <scope>NUCLEOTIDE SEQUENCE [LARGE SCALE GENOMIC DNA]</scope>
    <source>
        <strain evidence="4">KCTC 22671</strain>
    </source>
</reference>
<dbReference type="Pfam" id="PF18962">
    <property type="entry name" value="Por_Secre_tail"/>
    <property type="match status" value="1"/>
</dbReference>
<dbReference type="NCBIfam" id="TIGR04183">
    <property type="entry name" value="Por_Secre_tail"/>
    <property type="match status" value="1"/>
</dbReference>
<sequence>MNYKTLLFLIFPFLICAQTDVQVRLVSGTSPINIVTAPYPFYNNYGYETTDAYLNTILQNHNVNICYLGNGGDLEITGEDALFFRYNGTNISSFIADLENYNTTISKVSICCEPHFFADTLDLNLVNSGVGTFVGYDSNGIVITNDAGLNTIFQNYQVTEMIEQIWNIPVSIITFEGNCNDLKNALENYTTVIDSVQLFGVIELLNSPSFNTTDFTVYPNPFTEKINFSSEENIAKIAIFAVDGKLVGTFNSTNEMNSALPALQQGTYFLEISDSNNSKIVKKIIKQ</sequence>
<accession>A0ABW5YJ47</accession>
<dbReference type="EMBL" id="JBHUPC010000010">
    <property type="protein sequence ID" value="MFD2890787.1"/>
    <property type="molecule type" value="Genomic_DNA"/>
</dbReference>
<evidence type="ECO:0000259" key="2">
    <source>
        <dbReference type="Pfam" id="PF18962"/>
    </source>
</evidence>